<organism evidence="9">
    <name type="scientific">plant metagenome</name>
    <dbReference type="NCBI Taxonomy" id="1297885"/>
    <lineage>
        <taxon>unclassified sequences</taxon>
        <taxon>metagenomes</taxon>
        <taxon>organismal metagenomes</taxon>
    </lineage>
</organism>
<dbReference type="GO" id="GO:0015074">
    <property type="term" value="P:DNA integration"/>
    <property type="evidence" value="ECO:0007669"/>
    <property type="project" value="UniProtKB-KW"/>
</dbReference>
<evidence type="ECO:0000313" key="9">
    <source>
        <dbReference type="EMBL" id="VFR80910.1"/>
    </source>
</evidence>
<sequence length="351" mass="39652">MPRAREQRAAAQALLNAGIDPAVQREVDRAKAAATAADSFQRVAEEWLATRVEHWSPGYYARISASLANNAYPSFGKLPITEVSGKMVLDAVRKVERRGALEMAARVLSAIGMAFRYGVGTGRVHADVTYGLEKFLAPRPPVEHHAHVALPDLPTLLLRVENYHGRPETRLALKIMMRTFVRTNELRWAEWTEWDRTAGALWTVPAARMKGTKLQKEFGKPHLVPLSRQVLELLDELEAYSGGHRFLFPGIRRPDLVPMSGETINRALEILGYGEQQTGHGFRGLASTILHGESGFRERPIEMQLAHKEPNKVKRAYDHAQYLEERRELMQWWSDYLDQQLALAKKPIPPT</sequence>
<dbReference type="Pfam" id="PF22022">
    <property type="entry name" value="Phage_int_M"/>
    <property type="match status" value="1"/>
</dbReference>
<dbReference type="EMBL" id="CAADIO010000004">
    <property type="protein sequence ID" value="VFR80910.1"/>
    <property type="molecule type" value="Genomic_DNA"/>
</dbReference>
<dbReference type="GO" id="GO:0044826">
    <property type="term" value="P:viral genome integration into host DNA"/>
    <property type="evidence" value="ECO:0007669"/>
    <property type="project" value="UniProtKB-KW"/>
</dbReference>
<keyword evidence="2" id="KW-0229">DNA integration</keyword>
<evidence type="ECO:0000256" key="6">
    <source>
        <dbReference type="ARBA" id="ARBA00023296"/>
    </source>
</evidence>
<evidence type="ECO:0000259" key="8">
    <source>
        <dbReference type="PROSITE" id="PS51900"/>
    </source>
</evidence>
<dbReference type="InterPro" id="IPR013762">
    <property type="entry name" value="Integrase-like_cat_sf"/>
</dbReference>
<dbReference type="PROSITE" id="PS51898">
    <property type="entry name" value="TYR_RECOMBINASE"/>
    <property type="match status" value="1"/>
</dbReference>
<accession>A0A484U3I2</accession>
<dbReference type="GO" id="GO:0006310">
    <property type="term" value="P:DNA recombination"/>
    <property type="evidence" value="ECO:0007669"/>
    <property type="project" value="UniProtKB-KW"/>
</dbReference>
<evidence type="ECO:0000256" key="2">
    <source>
        <dbReference type="ARBA" id="ARBA00022908"/>
    </source>
</evidence>
<gene>
    <name evidence="9" type="ORF">RAN3_2485</name>
</gene>
<dbReference type="PANTHER" id="PTHR30629">
    <property type="entry name" value="PROPHAGE INTEGRASE"/>
    <property type="match status" value="1"/>
</dbReference>
<reference evidence="9" key="1">
    <citation type="submission" date="2019-03" db="EMBL/GenBank/DDBJ databases">
        <authorList>
            <person name="Danneels B."/>
        </authorList>
    </citation>
    <scope>NUCLEOTIDE SEQUENCE</scope>
</reference>
<protein>
    <submittedName>
        <fullName evidence="9">Integrase</fullName>
    </submittedName>
</protein>
<keyword evidence="5" id="KW-1179">Viral genome integration</keyword>
<keyword evidence="3" id="KW-0238">DNA-binding</keyword>
<dbReference type="Gene3D" id="1.10.150.130">
    <property type="match status" value="1"/>
</dbReference>
<dbReference type="GO" id="GO:0046718">
    <property type="term" value="P:symbiont entry into host cell"/>
    <property type="evidence" value="ECO:0007669"/>
    <property type="project" value="UniProtKB-KW"/>
</dbReference>
<dbReference type="PROSITE" id="PS51900">
    <property type="entry name" value="CB"/>
    <property type="match status" value="1"/>
</dbReference>
<feature type="domain" description="Tyr recombinase" evidence="7">
    <location>
        <begin position="143"/>
        <end position="331"/>
    </location>
</feature>
<dbReference type="PANTHER" id="PTHR30629:SF2">
    <property type="entry name" value="PROPHAGE INTEGRASE INTS-RELATED"/>
    <property type="match status" value="1"/>
</dbReference>
<evidence type="ECO:0000259" key="7">
    <source>
        <dbReference type="PROSITE" id="PS51898"/>
    </source>
</evidence>
<dbReference type="Pfam" id="PF00589">
    <property type="entry name" value="Phage_integrase"/>
    <property type="match status" value="1"/>
</dbReference>
<evidence type="ECO:0000256" key="1">
    <source>
        <dbReference type="ARBA" id="ARBA00008857"/>
    </source>
</evidence>
<dbReference type="AlphaFoldDB" id="A0A484U3I2"/>
<dbReference type="GO" id="GO:0003677">
    <property type="term" value="F:DNA binding"/>
    <property type="evidence" value="ECO:0007669"/>
    <property type="project" value="UniProtKB-KW"/>
</dbReference>
<dbReference type="InterPro" id="IPR010998">
    <property type="entry name" value="Integrase_recombinase_N"/>
</dbReference>
<dbReference type="InterPro" id="IPR011010">
    <property type="entry name" value="DNA_brk_join_enz"/>
</dbReference>
<evidence type="ECO:0000256" key="5">
    <source>
        <dbReference type="ARBA" id="ARBA00023195"/>
    </source>
</evidence>
<name>A0A484U3I2_9ZZZZ</name>
<keyword evidence="4" id="KW-0233">DNA recombination</keyword>
<proteinExistence type="inferred from homology"/>
<dbReference type="CDD" id="cd00801">
    <property type="entry name" value="INT_P4_C"/>
    <property type="match status" value="1"/>
</dbReference>
<feature type="domain" description="Core-binding (CB)" evidence="8">
    <location>
        <begin position="38"/>
        <end position="119"/>
    </location>
</feature>
<keyword evidence="6" id="KW-1160">Virus entry into host cell</keyword>
<comment type="similarity">
    <text evidence="1">Belongs to the 'phage' integrase family.</text>
</comment>
<dbReference type="InterPro" id="IPR050808">
    <property type="entry name" value="Phage_Integrase"/>
</dbReference>
<dbReference type="InterPro" id="IPR002104">
    <property type="entry name" value="Integrase_catalytic"/>
</dbReference>
<dbReference type="SUPFAM" id="SSF56349">
    <property type="entry name" value="DNA breaking-rejoining enzymes"/>
    <property type="match status" value="1"/>
</dbReference>
<dbReference type="Gene3D" id="1.10.443.10">
    <property type="entry name" value="Intergrase catalytic core"/>
    <property type="match status" value="1"/>
</dbReference>
<dbReference type="InterPro" id="IPR044068">
    <property type="entry name" value="CB"/>
</dbReference>
<evidence type="ECO:0000256" key="4">
    <source>
        <dbReference type="ARBA" id="ARBA00023172"/>
    </source>
</evidence>
<dbReference type="GO" id="GO:0075713">
    <property type="term" value="P:establishment of integrated proviral latency"/>
    <property type="evidence" value="ECO:0007669"/>
    <property type="project" value="UniProtKB-KW"/>
</dbReference>
<dbReference type="InterPro" id="IPR053876">
    <property type="entry name" value="Phage_int_M"/>
</dbReference>
<evidence type="ECO:0000256" key="3">
    <source>
        <dbReference type="ARBA" id="ARBA00023125"/>
    </source>
</evidence>